<keyword evidence="2" id="KW-0812">Transmembrane</keyword>
<reference evidence="3" key="1">
    <citation type="submission" date="2022-07" db="EMBL/GenBank/DDBJ databases">
        <title>Prevotella copri.</title>
        <authorList>
            <person name="Yang C."/>
        </authorList>
    </citation>
    <scope>NUCLEOTIDE SEQUENCE</scope>
    <source>
        <strain evidence="3">HF2107</strain>
    </source>
</reference>
<evidence type="ECO:0000313" key="4">
    <source>
        <dbReference type="Proteomes" id="UP001205531"/>
    </source>
</evidence>
<gene>
    <name evidence="3" type="ORF">NNC64_13200</name>
</gene>
<feature type="compositionally biased region" description="Basic and acidic residues" evidence="1">
    <location>
        <begin position="242"/>
        <end position="257"/>
    </location>
</feature>
<dbReference type="Proteomes" id="UP001205531">
    <property type="component" value="Unassembled WGS sequence"/>
</dbReference>
<feature type="region of interest" description="Disordered" evidence="1">
    <location>
        <begin position="150"/>
        <end position="171"/>
    </location>
</feature>
<feature type="transmembrane region" description="Helical" evidence="2">
    <location>
        <begin position="80"/>
        <end position="102"/>
    </location>
</feature>
<dbReference type="EMBL" id="JANDWZ010000037">
    <property type="protein sequence ID" value="MCP9565492.1"/>
    <property type="molecule type" value="Genomic_DNA"/>
</dbReference>
<evidence type="ECO:0000256" key="2">
    <source>
        <dbReference type="SAM" id="Phobius"/>
    </source>
</evidence>
<comment type="caution">
    <text evidence="3">The sequence shown here is derived from an EMBL/GenBank/DDBJ whole genome shotgun (WGS) entry which is preliminary data.</text>
</comment>
<name>A0AAW5IKD0_9BACT</name>
<dbReference type="AlphaFoldDB" id="A0AAW5IKD0"/>
<proteinExistence type="predicted"/>
<evidence type="ECO:0000256" key="1">
    <source>
        <dbReference type="SAM" id="MobiDB-lite"/>
    </source>
</evidence>
<keyword evidence="2" id="KW-1133">Transmembrane helix</keyword>
<sequence length="257" mass="29342">MNEKEKDIRLLLDRFMAGETSLEEEALLGEWFRQHPDVSDDLKEYQLMFGYFDEGMPLDHEAEEHVENAHPKDKARMHRLWLSLSMAASVALLIGFAIPWVGRQTGHQTGHQDDSKMAQLDVRTTQEDVDSAVVHEEKSTDADLSIPEKIKKSGDSVSPKTRKHKPGKYRQHKFTPAPPKLWIAQSIATDSLLAEPEKLTDEHLWEMEAQQNEMFFKLYLVDALLTQSLNADVASASFESEENVHDEDHVSDGQEVY</sequence>
<protein>
    <submittedName>
        <fullName evidence="3">Uncharacterized protein</fullName>
    </submittedName>
</protein>
<evidence type="ECO:0000313" key="3">
    <source>
        <dbReference type="EMBL" id="MCP9565492.1"/>
    </source>
</evidence>
<feature type="region of interest" description="Disordered" evidence="1">
    <location>
        <begin position="238"/>
        <end position="257"/>
    </location>
</feature>
<feature type="compositionally biased region" description="Basic residues" evidence="1">
    <location>
        <begin position="160"/>
        <end position="171"/>
    </location>
</feature>
<organism evidence="3 4">
    <name type="scientific">Segatella copri</name>
    <dbReference type="NCBI Taxonomy" id="165179"/>
    <lineage>
        <taxon>Bacteria</taxon>
        <taxon>Pseudomonadati</taxon>
        <taxon>Bacteroidota</taxon>
        <taxon>Bacteroidia</taxon>
        <taxon>Bacteroidales</taxon>
        <taxon>Prevotellaceae</taxon>
        <taxon>Segatella</taxon>
    </lineage>
</organism>
<dbReference type="RefSeq" id="WP_254953684.1">
    <property type="nucleotide sequence ID" value="NZ_JANDWY010000034.1"/>
</dbReference>
<accession>A0AAW5IKD0</accession>
<keyword evidence="2" id="KW-0472">Membrane</keyword>